<dbReference type="AlphaFoldDB" id="S5SRN4"/>
<evidence type="ECO:0000313" key="13">
    <source>
        <dbReference type="EMBL" id="AGS33784.1"/>
    </source>
</evidence>
<keyword evidence="14" id="KW-1185">Reference proteome</keyword>
<evidence type="ECO:0000256" key="6">
    <source>
        <dbReference type="ARBA" id="ARBA00023014"/>
    </source>
</evidence>
<comment type="PTM">
    <text evidence="11">The Fe-S cluster can be nitrosylated by nitric oxide (NO).</text>
</comment>
<comment type="similarity">
    <text evidence="2 11">Belongs to the WhiB family.</text>
</comment>
<dbReference type="GO" id="GO:0047134">
    <property type="term" value="F:protein-disulfide reductase [NAD(P)H] activity"/>
    <property type="evidence" value="ECO:0007669"/>
    <property type="project" value="TreeGrafter"/>
</dbReference>
<keyword evidence="7 11" id="KW-0805">Transcription regulation</keyword>
<dbReference type="GO" id="GO:0003677">
    <property type="term" value="F:DNA binding"/>
    <property type="evidence" value="ECO:0007669"/>
    <property type="project" value="UniProtKB-UniRule"/>
</dbReference>
<organism evidence="13 14">
    <name type="scientific">Corynebacterium maris DSM 45190</name>
    <dbReference type="NCBI Taxonomy" id="1224163"/>
    <lineage>
        <taxon>Bacteria</taxon>
        <taxon>Bacillati</taxon>
        <taxon>Actinomycetota</taxon>
        <taxon>Actinomycetes</taxon>
        <taxon>Mycobacteriales</taxon>
        <taxon>Corynebacteriaceae</taxon>
        <taxon>Corynebacterium</taxon>
    </lineage>
</organism>
<evidence type="ECO:0000256" key="10">
    <source>
        <dbReference type="ARBA" id="ARBA00023163"/>
    </source>
</evidence>
<dbReference type="PROSITE" id="PS51674">
    <property type="entry name" value="4FE4S_WBL"/>
    <property type="match status" value="1"/>
</dbReference>
<dbReference type="HAMAP" id="MF_01479">
    <property type="entry name" value="WhiB"/>
    <property type="match status" value="1"/>
</dbReference>
<evidence type="ECO:0000256" key="5">
    <source>
        <dbReference type="ARBA" id="ARBA00023004"/>
    </source>
</evidence>
<name>S5SRN4_9CORY</name>
<comment type="PTM">
    <text evidence="11">Upon Fe-S cluster removal intramolecular disulfide bonds are formed.</text>
</comment>
<dbReference type="PATRIC" id="fig|1224163.3.peg.304"/>
<evidence type="ECO:0000256" key="4">
    <source>
        <dbReference type="ARBA" id="ARBA00022723"/>
    </source>
</evidence>
<dbReference type="GO" id="GO:0035731">
    <property type="term" value="F:dinitrosyl-iron complex binding"/>
    <property type="evidence" value="ECO:0007669"/>
    <property type="project" value="UniProtKB-UniRule"/>
</dbReference>
<dbReference type="GO" id="GO:0051539">
    <property type="term" value="F:4 iron, 4 sulfur cluster binding"/>
    <property type="evidence" value="ECO:0007669"/>
    <property type="project" value="UniProtKB-UniRule"/>
</dbReference>
<evidence type="ECO:0000256" key="1">
    <source>
        <dbReference type="ARBA" id="ARBA00004496"/>
    </source>
</evidence>
<keyword evidence="11" id="KW-0963">Cytoplasm</keyword>
<dbReference type="PANTHER" id="PTHR38839:SF7">
    <property type="entry name" value="TRANSCRIPTIONAL REGULATOR WHIB4"/>
    <property type="match status" value="1"/>
</dbReference>
<comment type="function">
    <text evidence="11">Acts as a transcriptional regulator. Probably redox-responsive. The apo- but not holo-form probably binds DNA.</text>
</comment>
<gene>
    <name evidence="11" type="primary">whiB</name>
    <name evidence="13" type="ORF">B841_01505</name>
</gene>
<dbReference type="GO" id="GO:0046872">
    <property type="term" value="F:metal ion binding"/>
    <property type="evidence" value="ECO:0007669"/>
    <property type="project" value="UniProtKB-KW"/>
</dbReference>
<evidence type="ECO:0000313" key="14">
    <source>
        <dbReference type="Proteomes" id="UP000015388"/>
    </source>
</evidence>
<comment type="subcellular location">
    <subcellularLocation>
        <location evidence="1 11">Cytoplasm</location>
    </subcellularLocation>
</comment>
<dbReference type="STRING" id="1224163.B841_01505"/>
<keyword evidence="4 11" id="KW-0479">Metal-binding</keyword>
<comment type="cofactor">
    <cofactor evidence="11">
        <name>[4Fe-4S] cluster</name>
        <dbReference type="ChEBI" id="CHEBI:49883"/>
    </cofactor>
    <text evidence="11">Binds 1 [4Fe-4S] cluster per subunit. Following nitrosylation of the [4Fe-4S] cluster binds 1 [4Fe-8(NO)] cluster per subunit.</text>
</comment>
<keyword evidence="10 11" id="KW-0804">Transcription</keyword>
<dbReference type="GO" id="GO:0045892">
    <property type="term" value="P:negative regulation of DNA-templated transcription"/>
    <property type="evidence" value="ECO:0007669"/>
    <property type="project" value="TreeGrafter"/>
</dbReference>
<accession>S5SRN4</accession>
<keyword evidence="9 11" id="KW-1015">Disulfide bond</keyword>
<feature type="binding site" evidence="11">
    <location>
        <position position="26"/>
    </location>
    <ligand>
        <name>[4Fe-4S] cluster</name>
        <dbReference type="ChEBI" id="CHEBI:49883"/>
    </ligand>
</feature>
<sequence>MAVQVDGSKTRPLSFERDEWVARSVCRNGDPDALFVRGAQQREAATVCRGCPVAVECLSDALDNRIEFGVWGGLTERQRRALLKRNPDIEDWAGYLAHGGKIDGV</sequence>
<protein>
    <recommendedName>
        <fullName evidence="11">Transcriptional regulator WhiB</fullName>
    </recommendedName>
</protein>
<evidence type="ECO:0000256" key="8">
    <source>
        <dbReference type="ARBA" id="ARBA00023125"/>
    </source>
</evidence>
<dbReference type="GO" id="GO:0005737">
    <property type="term" value="C:cytoplasm"/>
    <property type="evidence" value="ECO:0007669"/>
    <property type="project" value="UniProtKB-SubCell"/>
</dbReference>
<proteinExistence type="inferred from homology"/>
<dbReference type="OrthoDB" id="4228525at2"/>
<evidence type="ECO:0000256" key="3">
    <source>
        <dbReference type="ARBA" id="ARBA00022485"/>
    </source>
</evidence>
<feature type="binding site" evidence="11">
    <location>
        <position position="48"/>
    </location>
    <ligand>
        <name>[4Fe-4S] cluster</name>
        <dbReference type="ChEBI" id="CHEBI:49883"/>
    </ligand>
</feature>
<keyword evidence="8 11" id="KW-0238">DNA-binding</keyword>
<dbReference type="Proteomes" id="UP000015388">
    <property type="component" value="Chromosome"/>
</dbReference>
<feature type="domain" description="4Fe-4S Wbl-type" evidence="12">
    <location>
        <begin position="25"/>
        <end position="81"/>
    </location>
</feature>
<evidence type="ECO:0000256" key="9">
    <source>
        <dbReference type="ARBA" id="ARBA00023157"/>
    </source>
</evidence>
<feature type="binding site" evidence="11">
    <location>
        <position position="57"/>
    </location>
    <ligand>
        <name>[4Fe-4S] cluster</name>
        <dbReference type="ChEBI" id="CHEBI:49883"/>
    </ligand>
</feature>
<keyword evidence="6 11" id="KW-0411">Iron-sulfur</keyword>
<dbReference type="GO" id="GO:0045454">
    <property type="term" value="P:cell redox homeostasis"/>
    <property type="evidence" value="ECO:0007669"/>
    <property type="project" value="TreeGrafter"/>
</dbReference>
<dbReference type="InterPro" id="IPR034768">
    <property type="entry name" value="4FE4S_WBL"/>
</dbReference>
<evidence type="ECO:0000256" key="11">
    <source>
        <dbReference type="HAMAP-Rule" id="MF_01479"/>
    </source>
</evidence>
<dbReference type="eggNOG" id="ENOG5032TCV">
    <property type="taxonomic scope" value="Bacteria"/>
</dbReference>
<reference evidence="13 14" key="1">
    <citation type="submission" date="2012-11" db="EMBL/GenBank/DDBJ databases">
        <title>The complete genome sequence of Corynebacterium maris Coryn-1 (=DSM 45190).</title>
        <authorList>
            <person name="Schaffert L."/>
            <person name="Albersmeier A."/>
            <person name="Kalinowski J."/>
            <person name="Ruckert C."/>
        </authorList>
    </citation>
    <scope>NUCLEOTIDE SEQUENCE [LARGE SCALE GENOMIC DNA]</scope>
    <source>
        <strain evidence="14">Coryn-1</strain>
    </source>
</reference>
<dbReference type="InterPro" id="IPR003482">
    <property type="entry name" value="Whib"/>
</dbReference>
<dbReference type="PANTHER" id="PTHR38839">
    <property type="entry name" value="TRANSCRIPTIONAL REGULATOR WHID-RELATED"/>
    <property type="match status" value="1"/>
</dbReference>
<evidence type="ECO:0000259" key="12">
    <source>
        <dbReference type="PROSITE" id="PS51674"/>
    </source>
</evidence>
<dbReference type="RefSeq" id="WP_020933719.1">
    <property type="nucleotide sequence ID" value="NC_021915.1"/>
</dbReference>
<keyword evidence="3 11" id="KW-0004">4Fe-4S</keyword>
<evidence type="ECO:0000256" key="7">
    <source>
        <dbReference type="ARBA" id="ARBA00023015"/>
    </source>
</evidence>
<dbReference type="KEGG" id="cmd:B841_01505"/>
<dbReference type="HOGENOM" id="CLU_106245_2_2_11"/>
<evidence type="ECO:0000256" key="2">
    <source>
        <dbReference type="ARBA" id="ARBA00006597"/>
    </source>
</evidence>
<feature type="binding site" evidence="11">
    <location>
        <position position="51"/>
    </location>
    <ligand>
        <name>[4Fe-4S] cluster</name>
        <dbReference type="ChEBI" id="CHEBI:49883"/>
    </ligand>
</feature>
<dbReference type="Pfam" id="PF02467">
    <property type="entry name" value="Whib"/>
    <property type="match status" value="1"/>
</dbReference>
<dbReference type="EMBL" id="CP003924">
    <property type="protein sequence ID" value="AGS33784.1"/>
    <property type="molecule type" value="Genomic_DNA"/>
</dbReference>
<keyword evidence="5 11" id="KW-0408">Iron</keyword>